<evidence type="ECO:0000313" key="3">
    <source>
        <dbReference type="Proteomes" id="UP000605846"/>
    </source>
</evidence>
<dbReference type="AlphaFoldDB" id="A0A8H7BPV9"/>
<accession>A0A8H7BPV9</accession>
<reference evidence="2" key="1">
    <citation type="submission" date="2020-01" db="EMBL/GenBank/DDBJ databases">
        <title>Genome Sequencing of Three Apophysomyces-Like Fungal Strains Confirms a Novel Fungal Genus in the Mucoromycota with divergent Burkholderia-like Endosymbiotic Bacteria.</title>
        <authorList>
            <person name="Stajich J.E."/>
            <person name="Macias A.M."/>
            <person name="Carter-House D."/>
            <person name="Lovett B."/>
            <person name="Kasson L.R."/>
            <person name="Berry K."/>
            <person name="Grigoriev I."/>
            <person name="Chang Y."/>
            <person name="Spatafora J."/>
            <person name="Kasson M.T."/>
        </authorList>
    </citation>
    <scope>NUCLEOTIDE SEQUENCE</scope>
    <source>
        <strain evidence="2">NRRL A-21654</strain>
    </source>
</reference>
<dbReference type="InterPro" id="IPR001810">
    <property type="entry name" value="F-box_dom"/>
</dbReference>
<keyword evidence="3" id="KW-1185">Reference proteome</keyword>
<comment type="caution">
    <text evidence="2">The sequence shown here is derived from an EMBL/GenBank/DDBJ whole genome shotgun (WGS) entry which is preliminary data.</text>
</comment>
<name>A0A8H7BPV9_9FUNG</name>
<sequence length="246" mass="28682">MAVLTSLDDSVLIRLTFSLDLKDIIQLSRVNMRLQKLVYNSPEVWTTDVLFPVGDRSITDQFIRFLVPRITRHYGIHALRLVNLPLTWAGYLWIFDQFAHSVDCIDLTADDNSLRDLARHLLIFAGNLAMLQNDNKIPITFRQYAIDEREYTEALIATDYLGQRSLRDLHRLLSSFTLDDPPFERLVQFRVSSTDHPANHQDKNEHIHELQMLASFLAGRKLSHKRSREDEERILIPKHPRRNLAT</sequence>
<dbReference type="OrthoDB" id="2366918at2759"/>
<dbReference type="Proteomes" id="UP000605846">
    <property type="component" value="Unassembled WGS sequence"/>
</dbReference>
<proteinExistence type="predicted"/>
<organism evidence="2 3">
    <name type="scientific">Apophysomyces ossiformis</name>
    <dbReference type="NCBI Taxonomy" id="679940"/>
    <lineage>
        <taxon>Eukaryota</taxon>
        <taxon>Fungi</taxon>
        <taxon>Fungi incertae sedis</taxon>
        <taxon>Mucoromycota</taxon>
        <taxon>Mucoromycotina</taxon>
        <taxon>Mucoromycetes</taxon>
        <taxon>Mucorales</taxon>
        <taxon>Mucorineae</taxon>
        <taxon>Mucoraceae</taxon>
        <taxon>Apophysomyces</taxon>
    </lineage>
</organism>
<feature type="domain" description="F-box" evidence="1">
    <location>
        <begin position="1"/>
        <end position="48"/>
    </location>
</feature>
<gene>
    <name evidence="2" type="ORF">EC973_001530</name>
</gene>
<protein>
    <recommendedName>
        <fullName evidence="1">F-box domain-containing protein</fullName>
    </recommendedName>
</protein>
<dbReference type="PROSITE" id="PS50181">
    <property type="entry name" value="FBOX"/>
    <property type="match status" value="1"/>
</dbReference>
<dbReference type="EMBL" id="JABAYA010000136">
    <property type="protein sequence ID" value="KAF7723907.1"/>
    <property type="molecule type" value="Genomic_DNA"/>
</dbReference>
<evidence type="ECO:0000313" key="2">
    <source>
        <dbReference type="EMBL" id="KAF7723907.1"/>
    </source>
</evidence>
<evidence type="ECO:0000259" key="1">
    <source>
        <dbReference type="PROSITE" id="PS50181"/>
    </source>
</evidence>